<reference evidence="1" key="2">
    <citation type="journal article" date="2015" name="Fish Shellfish Immunol.">
        <title>Early steps in the European eel (Anguilla anguilla)-Vibrio vulnificus interaction in the gills: Role of the RtxA13 toxin.</title>
        <authorList>
            <person name="Callol A."/>
            <person name="Pajuelo D."/>
            <person name="Ebbesson L."/>
            <person name="Teles M."/>
            <person name="MacKenzie S."/>
            <person name="Amaro C."/>
        </authorList>
    </citation>
    <scope>NUCLEOTIDE SEQUENCE</scope>
</reference>
<proteinExistence type="predicted"/>
<dbReference type="AlphaFoldDB" id="A0A0E9X5N6"/>
<organism evidence="1">
    <name type="scientific">Anguilla anguilla</name>
    <name type="common">European freshwater eel</name>
    <name type="synonym">Muraena anguilla</name>
    <dbReference type="NCBI Taxonomy" id="7936"/>
    <lineage>
        <taxon>Eukaryota</taxon>
        <taxon>Metazoa</taxon>
        <taxon>Chordata</taxon>
        <taxon>Craniata</taxon>
        <taxon>Vertebrata</taxon>
        <taxon>Euteleostomi</taxon>
        <taxon>Actinopterygii</taxon>
        <taxon>Neopterygii</taxon>
        <taxon>Teleostei</taxon>
        <taxon>Anguilliformes</taxon>
        <taxon>Anguillidae</taxon>
        <taxon>Anguilla</taxon>
    </lineage>
</organism>
<reference evidence="1" key="1">
    <citation type="submission" date="2014-11" db="EMBL/GenBank/DDBJ databases">
        <authorList>
            <person name="Amaro Gonzalez C."/>
        </authorList>
    </citation>
    <scope>NUCLEOTIDE SEQUENCE</scope>
</reference>
<evidence type="ECO:0000313" key="1">
    <source>
        <dbReference type="EMBL" id="JAH97746.1"/>
    </source>
</evidence>
<protein>
    <submittedName>
        <fullName evidence="1">Uncharacterized protein</fullName>
    </submittedName>
</protein>
<name>A0A0E9X5N6_ANGAN</name>
<dbReference type="EMBL" id="GBXM01010831">
    <property type="protein sequence ID" value="JAH97746.1"/>
    <property type="molecule type" value="Transcribed_RNA"/>
</dbReference>
<sequence>MSTNSPLLPKFNSNPQRTFLLKWIYIYLYFFQLNDFISFRFKTPIPHYTFKENAYNARVVW</sequence>
<accession>A0A0E9X5N6</accession>